<dbReference type="SUPFAM" id="SSF54593">
    <property type="entry name" value="Glyoxalase/Bleomycin resistance protein/Dihydroxybiphenyl dioxygenase"/>
    <property type="match status" value="1"/>
</dbReference>
<protein>
    <submittedName>
        <fullName evidence="2">Putative glyoxalase/bleomycin resistance protein</fullName>
    </submittedName>
</protein>
<sequence>MTQFEHANLTVPNIDAAIAFLLNAAPDFRIKADQNPEGKQRWVHIGNNTCYFALQEPHDSLTSIDNRKPYQNIAINHIGMIVENLDSIQNKLLSLGYEQNGDITQEKYGRRIYFYDKAHFEWELVEYNSEKEEERYYYE</sequence>
<dbReference type="PATRIC" id="fig|80852.17.peg.2213"/>
<dbReference type="AlphaFoldDB" id="A0A090KL10"/>
<gene>
    <name evidence="2" type="ORF">AWOD_I_2137</name>
</gene>
<evidence type="ECO:0000313" key="3">
    <source>
        <dbReference type="Proteomes" id="UP000032427"/>
    </source>
</evidence>
<dbReference type="OrthoDB" id="9179860at2"/>
<feature type="domain" description="VOC" evidence="1">
    <location>
        <begin position="3"/>
        <end position="127"/>
    </location>
</feature>
<organism evidence="2 3">
    <name type="scientific">Aliivibrio wodanis</name>
    <dbReference type="NCBI Taxonomy" id="80852"/>
    <lineage>
        <taxon>Bacteria</taxon>
        <taxon>Pseudomonadati</taxon>
        <taxon>Pseudomonadota</taxon>
        <taxon>Gammaproteobacteria</taxon>
        <taxon>Vibrionales</taxon>
        <taxon>Vibrionaceae</taxon>
        <taxon>Aliivibrio</taxon>
    </lineage>
</organism>
<reference evidence="3" key="1">
    <citation type="submission" date="2014-09" db="EMBL/GenBank/DDBJ databases">
        <authorList>
            <person name="Hjerde E."/>
        </authorList>
    </citation>
    <scope>NUCLEOTIDE SEQUENCE [LARGE SCALE GENOMIC DNA]</scope>
    <source>
        <strain evidence="3">06/09/139</strain>
    </source>
</reference>
<dbReference type="PROSITE" id="PS51819">
    <property type="entry name" value="VOC"/>
    <property type="match status" value="1"/>
</dbReference>
<dbReference type="InterPro" id="IPR029068">
    <property type="entry name" value="Glyas_Bleomycin-R_OHBP_Dase"/>
</dbReference>
<dbReference type="GeneID" id="28541714"/>
<proteinExistence type="predicted"/>
<evidence type="ECO:0000259" key="1">
    <source>
        <dbReference type="PROSITE" id="PS51819"/>
    </source>
</evidence>
<name>A0A090KL10_9GAMM</name>
<dbReference type="InterPro" id="IPR037523">
    <property type="entry name" value="VOC_core"/>
</dbReference>
<dbReference type="Pfam" id="PF13669">
    <property type="entry name" value="Glyoxalase_4"/>
    <property type="match status" value="1"/>
</dbReference>
<dbReference type="EMBL" id="LN554846">
    <property type="protein sequence ID" value="CED72199.1"/>
    <property type="molecule type" value="Genomic_DNA"/>
</dbReference>
<accession>A0A090KL10</accession>
<dbReference type="STRING" id="80852.AWOD_I_2137"/>
<dbReference type="Proteomes" id="UP000032427">
    <property type="component" value="Chromosome 1"/>
</dbReference>
<dbReference type="Gene3D" id="3.10.180.10">
    <property type="entry name" value="2,3-Dihydroxybiphenyl 1,2-Dioxygenase, domain 1"/>
    <property type="match status" value="1"/>
</dbReference>
<dbReference type="CDD" id="cd06587">
    <property type="entry name" value="VOC"/>
    <property type="match status" value="1"/>
</dbReference>
<evidence type="ECO:0000313" key="2">
    <source>
        <dbReference type="EMBL" id="CED72199.1"/>
    </source>
</evidence>
<dbReference type="KEGG" id="awd:AWOD_I_2137"/>
<keyword evidence="3" id="KW-1185">Reference proteome</keyword>
<dbReference type="HOGENOM" id="CLU_151283_0_0_6"/>